<keyword evidence="2" id="KW-1185">Reference proteome</keyword>
<evidence type="ECO:0008006" key="3">
    <source>
        <dbReference type="Google" id="ProtNLM"/>
    </source>
</evidence>
<sequence>MTHANAPLTPEGRRRLAVLVVQHGWSHRRAGERFQCSRRDGWSAYHPIARRPTLAPYTRIRKALNAGDYLDKLPATADDVTADLPPYRAIVDMAVKVVDQMPRY</sequence>
<dbReference type="AlphaFoldDB" id="A0A7Y9ZD85"/>
<name>A0A7Y9ZD85_9MICO</name>
<dbReference type="EMBL" id="JACBZO010000001">
    <property type="protein sequence ID" value="NYI42725.1"/>
    <property type="molecule type" value="Genomic_DNA"/>
</dbReference>
<organism evidence="1 2">
    <name type="scientific">Demequina lutea</name>
    <dbReference type="NCBI Taxonomy" id="431489"/>
    <lineage>
        <taxon>Bacteria</taxon>
        <taxon>Bacillati</taxon>
        <taxon>Actinomycetota</taxon>
        <taxon>Actinomycetes</taxon>
        <taxon>Micrococcales</taxon>
        <taxon>Demequinaceae</taxon>
        <taxon>Demequina</taxon>
    </lineage>
</organism>
<gene>
    <name evidence="1" type="ORF">BKA03_002844</name>
</gene>
<dbReference type="Proteomes" id="UP000547973">
    <property type="component" value="Unassembled WGS sequence"/>
</dbReference>
<evidence type="ECO:0000313" key="1">
    <source>
        <dbReference type="EMBL" id="NYI42725.1"/>
    </source>
</evidence>
<comment type="caution">
    <text evidence="1">The sequence shown here is derived from an EMBL/GenBank/DDBJ whole genome shotgun (WGS) entry which is preliminary data.</text>
</comment>
<protein>
    <recommendedName>
        <fullName evidence="3">Homeodomain-like domain-containing protein</fullName>
    </recommendedName>
</protein>
<reference evidence="1 2" key="1">
    <citation type="submission" date="2020-07" db="EMBL/GenBank/DDBJ databases">
        <title>Sequencing the genomes of 1000 actinobacteria strains.</title>
        <authorList>
            <person name="Klenk H.-P."/>
        </authorList>
    </citation>
    <scope>NUCLEOTIDE SEQUENCE [LARGE SCALE GENOMIC DNA]</scope>
    <source>
        <strain evidence="1 2">DSM 19970</strain>
    </source>
</reference>
<evidence type="ECO:0000313" key="2">
    <source>
        <dbReference type="Proteomes" id="UP000547973"/>
    </source>
</evidence>
<proteinExistence type="predicted"/>
<accession>A0A7Y9ZD85</accession>